<name>A0ABV8U3U1_9ACTN</name>
<comment type="caution">
    <text evidence="3">The sequence shown here is derived from an EMBL/GenBank/DDBJ whole genome shotgun (WGS) entry which is preliminary data.</text>
</comment>
<dbReference type="RefSeq" id="WP_380625115.1">
    <property type="nucleotide sequence ID" value="NZ_JBHSDK010000061.1"/>
</dbReference>
<reference evidence="4" key="1">
    <citation type="journal article" date="2019" name="Int. J. Syst. Evol. Microbiol.">
        <title>The Global Catalogue of Microorganisms (GCM) 10K type strain sequencing project: providing services to taxonomists for standard genome sequencing and annotation.</title>
        <authorList>
            <consortium name="The Broad Institute Genomics Platform"/>
            <consortium name="The Broad Institute Genome Sequencing Center for Infectious Disease"/>
            <person name="Wu L."/>
            <person name="Ma J."/>
        </authorList>
    </citation>
    <scope>NUCLEOTIDE SEQUENCE [LARGE SCALE GENOMIC DNA]</scope>
    <source>
        <strain evidence="4">IBRC-M 10908</strain>
    </source>
</reference>
<evidence type="ECO:0000256" key="2">
    <source>
        <dbReference type="SAM" id="MobiDB-lite"/>
    </source>
</evidence>
<gene>
    <name evidence="3" type="ORF">ACFPET_21540</name>
</gene>
<evidence type="ECO:0000313" key="3">
    <source>
        <dbReference type="EMBL" id="MFC4337783.1"/>
    </source>
</evidence>
<keyword evidence="4" id="KW-1185">Reference proteome</keyword>
<proteinExistence type="predicted"/>
<accession>A0ABV8U3U1</accession>
<feature type="coiled-coil region" evidence="1">
    <location>
        <begin position="280"/>
        <end position="314"/>
    </location>
</feature>
<keyword evidence="1" id="KW-0175">Coiled coil</keyword>
<feature type="region of interest" description="Disordered" evidence="2">
    <location>
        <begin position="31"/>
        <end position="58"/>
    </location>
</feature>
<protein>
    <submittedName>
        <fullName evidence="3">Uncharacterized protein</fullName>
    </submittedName>
</protein>
<dbReference type="Proteomes" id="UP001595823">
    <property type="component" value="Unassembled WGS sequence"/>
</dbReference>
<organism evidence="3 4">
    <name type="scientific">Salininema proteolyticum</name>
    <dbReference type="NCBI Taxonomy" id="1607685"/>
    <lineage>
        <taxon>Bacteria</taxon>
        <taxon>Bacillati</taxon>
        <taxon>Actinomycetota</taxon>
        <taxon>Actinomycetes</taxon>
        <taxon>Glycomycetales</taxon>
        <taxon>Glycomycetaceae</taxon>
        <taxon>Salininema</taxon>
    </lineage>
</organism>
<evidence type="ECO:0000313" key="4">
    <source>
        <dbReference type="Proteomes" id="UP001595823"/>
    </source>
</evidence>
<sequence>MDDSLTDIDIRIRELRTRLRHLDHVDAQRRALDRQRGEAESELAGLERELEEERRDVHRLEKPSLTSLLASVKGEKAERMDRERLEAARAEQKVRHQRGRLERLGLDAEAMDRELETRAAAESEYERVLAEKEERLRAGGHPAVPELDAVDNRVTDLEEDLREHDEAVEEGRRSLEAVRKAAGQVERARELAQADVFGGGVFTSAAKADEIEKASAESLRAQEVLDRFARELADVGLEVEFRLPLLNTDWFGDVLLDDFFTDIATHDEVDGARAVLDGLVKWIEQRLDDLDGAARRLRAEREESLRERADLLSR</sequence>
<dbReference type="EMBL" id="JBHSDK010000061">
    <property type="protein sequence ID" value="MFC4337783.1"/>
    <property type="molecule type" value="Genomic_DNA"/>
</dbReference>
<evidence type="ECO:0000256" key="1">
    <source>
        <dbReference type="SAM" id="Coils"/>
    </source>
</evidence>